<dbReference type="Proteomes" id="UP000639772">
    <property type="component" value="Chromosome 6"/>
</dbReference>
<evidence type="ECO:0000313" key="2">
    <source>
        <dbReference type="Proteomes" id="UP000639772"/>
    </source>
</evidence>
<dbReference type="EMBL" id="JADCNM010000006">
    <property type="protein sequence ID" value="KAG0478119.1"/>
    <property type="molecule type" value="Genomic_DNA"/>
</dbReference>
<dbReference type="InterPro" id="IPR009836">
    <property type="entry name" value="GRDP-like"/>
</dbReference>
<dbReference type="PANTHER" id="PTHR34365:SF7">
    <property type="entry name" value="GLYCINE-RICH DOMAIN-CONTAINING PROTEIN 1"/>
    <property type="match status" value="1"/>
</dbReference>
<dbReference type="Pfam" id="PF07173">
    <property type="entry name" value="GRDP-like"/>
    <property type="match status" value="1"/>
</dbReference>
<dbReference type="OrthoDB" id="2684236at2759"/>
<accession>A0A835UW71</accession>
<dbReference type="PANTHER" id="PTHR34365">
    <property type="entry name" value="ENOLASE (DUF1399)"/>
    <property type="match status" value="1"/>
</dbReference>
<proteinExistence type="predicted"/>
<reference evidence="1 2" key="1">
    <citation type="journal article" date="2020" name="Nat. Food">
        <title>A phased Vanilla planifolia genome enables genetic improvement of flavour and production.</title>
        <authorList>
            <person name="Hasing T."/>
            <person name="Tang H."/>
            <person name="Brym M."/>
            <person name="Khazi F."/>
            <person name="Huang T."/>
            <person name="Chambers A.H."/>
        </authorList>
    </citation>
    <scope>NUCLEOTIDE SEQUENCE [LARGE SCALE GENOMIC DNA]</scope>
    <source>
        <tissue evidence="1">Leaf</tissue>
    </source>
</reference>
<evidence type="ECO:0000313" key="1">
    <source>
        <dbReference type="EMBL" id="KAG0478119.1"/>
    </source>
</evidence>
<protein>
    <submittedName>
        <fullName evidence="1">Uncharacterized protein</fullName>
    </submittedName>
</protein>
<sequence>METEQEREWFAAQKIVFSEDLVAAAKQQLEFLAAVDQRRYLYDGPLLERAVHRYKTCWLPLLARYTESGDPEGFLVVPLDCEWIWHCHRLNPVQYIKDCEEFYGRILDTKYVQSSVQAKLKLEAAETWSKLYPEEPFELDQMSALAESSSGEYKGATNSITYDLLSAVKRQSSFYYQVCRPFMHDKHFLDESVGRYKGFIHLIQRNWERSTRCFCVPTYDIDLMWHSHQLHPLSYQKHMLELLGKVLKHDDTDSDRSKGKRLDNGFSETTKQWEETYGLRYWRAGAMYRGSAPTSLEDLPPAPGHNHTKMLRFHKPRYLFLFKELWLWRQDPKLPFNLYIFFFCSI</sequence>
<name>A0A835UW71_VANPL</name>
<gene>
    <name evidence="1" type="ORF">HPP92_012838</name>
</gene>
<organism evidence="1 2">
    <name type="scientific">Vanilla planifolia</name>
    <name type="common">Vanilla</name>
    <dbReference type="NCBI Taxonomy" id="51239"/>
    <lineage>
        <taxon>Eukaryota</taxon>
        <taxon>Viridiplantae</taxon>
        <taxon>Streptophyta</taxon>
        <taxon>Embryophyta</taxon>
        <taxon>Tracheophyta</taxon>
        <taxon>Spermatophyta</taxon>
        <taxon>Magnoliopsida</taxon>
        <taxon>Liliopsida</taxon>
        <taxon>Asparagales</taxon>
        <taxon>Orchidaceae</taxon>
        <taxon>Vanilloideae</taxon>
        <taxon>Vanilleae</taxon>
        <taxon>Vanilla</taxon>
    </lineage>
</organism>
<comment type="caution">
    <text evidence="1">The sequence shown here is derived from an EMBL/GenBank/DDBJ whole genome shotgun (WGS) entry which is preliminary data.</text>
</comment>
<dbReference type="AlphaFoldDB" id="A0A835UW71"/>